<dbReference type="EMBL" id="CAJPIZ010012440">
    <property type="protein sequence ID" value="CAG2113703.1"/>
    <property type="molecule type" value="Genomic_DNA"/>
</dbReference>
<dbReference type="EMBL" id="OC867015">
    <property type="protein sequence ID" value="CAD7633273.1"/>
    <property type="molecule type" value="Genomic_DNA"/>
</dbReference>
<evidence type="ECO:0000256" key="1">
    <source>
        <dbReference type="ARBA" id="ARBA00004370"/>
    </source>
</evidence>
<evidence type="ECO:0000256" key="3">
    <source>
        <dbReference type="ARBA" id="ARBA00022692"/>
    </source>
</evidence>
<evidence type="ECO:0000313" key="7">
    <source>
        <dbReference type="EMBL" id="CAD7633273.1"/>
    </source>
</evidence>
<dbReference type="GO" id="GO:0016020">
    <property type="term" value="C:membrane"/>
    <property type="evidence" value="ECO:0007669"/>
    <property type="project" value="UniProtKB-SubCell"/>
</dbReference>
<dbReference type="PANTHER" id="PTHR21659">
    <property type="entry name" value="HYDROPHOBIC PROTEIN RCI2 LOW TEMPERATURE AND SALT RESPONSIVE PROTEIN LTI6 -RELATED"/>
    <property type="match status" value="1"/>
</dbReference>
<protein>
    <submittedName>
        <fullName evidence="7">Uncharacterized protein</fullName>
    </submittedName>
</protein>
<evidence type="ECO:0000256" key="5">
    <source>
        <dbReference type="ARBA" id="ARBA00023136"/>
    </source>
</evidence>
<name>A0A7R9L3L4_9ACAR</name>
<evidence type="ECO:0000256" key="4">
    <source>
        <dbReference type="ARBA" id="ARBA00022989"/>
    </source>
</evidence>
<proteinExistence type="inferred from homology"/>
<dbReference type="AlphaFoldDB" id="A0A7R9L3L4"/>
<keyword evidence="3 6" id="KW-0812">Transmembrane</keyword>
<feature type="transmembrane region" description="Helical" evidence="6">
    <location>
        <begin position="7"/>
        <end position="40"/>
    </location>
</feature>
<organism evidence="7">
    <name type="scientific">Medioppia subpectinata</name>
    <dbReference type="NCBI Taxonomy" id="1979941"/>
    <lineage>
        <taxon>Eukaryota</taxon>
        <taxon>Metazoa</taxon>
        <taxon>Ecdysozoa</taxon>
        <taxon>Arthropoda</taxon>
        <taxon>Chelicerata</taxon>
        <taxon>Arachnida</taxon>
        <taxon>Acari</taxon>
        <taxon>Acariformes</taxon>
        <taxon>Sarcoptiformes</taxon>
        <taxon>Oribatida</taxon>
        <taxon>Brachypylina</taxon>
        <taxon>Oppioidea</taxon>
        <taxon>Oppiidae</taxon>
        <taxon>Medioppia</taxon>
    </lineage>
</organism>
<comment type="similarity">
    <text evidence="2">Belongs to the UPF0057 (PMP3) family.</text>
</comment>
<dbReference type="Pfam" id="PF01679">
    <property type="entry name" value="Pmp3"/>
    <property type="match status" value="1"/>
</dbReference>
<dbReference type="Proteomes" id="UP000759131">
    <property type="component" value="Unassembled WGS sequence"/>
</dbReference>
<accession>A0A7R9L3L4</accession>
<keyword evidence="4 6" id="KW-1133">Transmembrane helix</keyword>
<comment type="subcellular location">
    <subcellularLocation>
        <location evidence="1">Membrane</location>
    </subcellularLocation>
</comment>
<keyword evidence="8" id="KW-1185">Reference proteome</keyword>
<dbReference type="InterPro" id="IPR000612">
    <property type="entry name" value="PMP3"/>
</dbReference>
<reference evidence="7" key="1">
    <citation type="submission" date="2020-11" db="EMBL/GenBank/DDBJ databases">
        <authorList>
            <person name="Tran Van P."/>
        </authorList>
    </citation>
    <scope>NUCLEOTIDE SEQUENCE</scope>
</reference>
<dbReference type="PROSITE" id="PS01309">
    <property type="entry name" value="UPF0057"/>
    <property type="match status" value="1"/>
</dbReference>
<evidence type="ECO:0000256" key="6">
    <source>
        <dbReference type="SAM" id="Phobius"/>
    </source>
</evidence>
<dbReference type="PANTHER" id="PTHR21659:SF42">
    <property type="entry name" value="UPF0057 MEMBRANE PROTEIN ZK632.10-RELATED"/>
    <property type="match status" value="1"/>
</dbReference>
<sequence length="125" mass="14165">MCSCCNYILALILPPLAVLIHVGCTCTLLLNVVLTLFGWLPGVIHAYCVLCSPEHEERRDYPVTSIVINEAIPQGNTTIIQQDRPYFLPGQPTPGQYYQPEPFPEPFHPQPDRGYYNTQMYIPDD</sequence>
<keyword evidence="5 6" id="KW-0472">Membrane</keyword>
<evidence type="ECO:0000313" key="8">
    <source>
        <dbReference type="Proteomes" id="UP000759131"/>
    </source>
</evidence>
<gene>
    <name evidence="7" type="ORF">OSB1V03_LOCUS13670</name>
</gene>
<evidence type="ECO:0000256" key="2">
    <source>
        <dbReference type="ARBA" id="ARBA00009530"/>
    </source>
</evidence>